<organism evidence="2 3">
    <name type="scientific">Pseudoalteromonas viridis</name>
    <dbReference type="NCBI Taxonomy" id="339617"/>
    <lineage>
        <taxon>Bacteria</taxon>
        <taxon>Pseudomonadati</taxon>
        <taxon>Pseudomonadota</taxon>
        <taxon>Gammaproteobacteria</taxon>
        <taxon>Alteromonadales</taxon>
        <taxon>Pseudoalteromonadaceae</taxon>
        <taxon>Pseudoalteromonas</taxon>
    </lineage>
</organism>
<dbReference type="RefSeq" id="WP_209054032.1">
    <property type="nucleotide sequence ID" value="NZ_CP072426.1"/>
</dbReference>
<keyword evidence="1" id="KW-0472">Membrane</keyword>
<evidence type="ECO:0000313" key="2">
    <source>
        <dbReference type="EMBL" id="QTL37863.1"/>
    </source>
</evidence>
<keyword evidence="1" id="KW-0812">Transmembrane</keyword>
<feature type="transmembrane region" description="Helical" evidence="1">
    <location>
        <begin position="146"/>
        <end position="167"/>
    </location>
</feature>
<gene>
    <name evidence="2" type="ORF">J5X90_19160</name>
</gene>
<keyword evidence="1" id="KW-1133">Transmembrane helix</keyword>
<dbReference type="InterPro" id="IPR029058">
    <property type="entry name" value="AB_hydrolase_fold"/>
</dbReference>
<dbReference type="Proteomes" id="UP000665025">
    <property type="component" value="Chromosome 2"/>
</dbReference>
<dbReference type="SUPFAM" id="SSF53474">
    <property type="entry name" value="alpha/beta-Hydrolases"/>
    <property type="match status" value="2"/>
</dbReference>
<protein>
    <submittedName>
        <fullName evidence="2">Uncharacterized protein</fullName>
    </submittedName>
</protein>
<dbReference type="Gene3D" id="3.40.50.1820">
    <property type="entry name" value="alpha/beta hydrolase"/>
    <property type="match status" value="1"/>
</dbReference>
<sequence>MTRRTAVVVIHGIGEQKPMATIRGFVKEIWKNHPGKNQTHFWNKPTEYFQTFDHRTLVGYSKNKQGELSADVDFHEYYWAHQTAGTSTGQLKSWFMGLMLSARSRYSKHPTTLQPLWSVFWGLLVMTGLVYVYLNYTLDIDTALPNVVTAAGYFVVAFLLSHTTRYLGDAARYTRASPDNIKVRKAIRQEAFDLLLSLQNSGKYKRIILVGHSLGSMVAYDVLSALWSHCYRFSIAGAPSPLDQRCLAIVEQLQALTNNLTEGKAFDQGEYRALQQELFRQLKQLRDGNHHWLISDFITVGSPLTYADILMAESDSDFILRKADRYYPTSPPSAVHGFSAEHPYPNFCYQQDGNFYLHHSAVFAPVRWSNVFSPSFSLVWGDIISGRVDKQFLCETDAAVPVPDKTPIAEFAVLQGGWPILKHTKYWSELKTKKGRRRISHIRILRRIMKL</sequence>
<accession>A0ABX7VG77</accession>
<evidence type="ECO:0000256" key="1">
    <source>
        <dbReference type="SAM" id="Phobius"/>
    </source>
</evidence>
<keyword evidence="3" id="KW-1185">Reference proteome</keyword>
<reference evidence="2 3" key="1">
    <citation type="submission" date="2021-03" db="EMBL/GenBank/DDBJ databases">
        <title>Complete Genome of Pseudoalteromonas viridis Strain BBR56, a new biocontrol bacterial candidate.</title>
        <authorList>
            <person name="Handayani D.P."/>
            <person name="Isnansetyo A."/>
            <person name="Istiqomah I."/>
            <person name="Jumina J."/>
        </authorList>
    </citation>
    <scope>NUCLEOTIDE SEQUENCE [LARGE SCALE GENOMIC DNA]</scope>
    <source>
        <strain evidence="2 3">BBR56</strain>
    </source>
</reference>
<evidence type="ECO:0000313" key="3">
    <source>
        <dbReference type="Proteomes" id="UP000665025"/>
    </source>
</evidence>
<dbReference type="EMBL" id="CP072426">
    <property type="protein sequence ID" value="QTL37863.1"/>
    <property type="molecule type" value="Genomic_DNA"/>
</dbReference>
<feature type="transmembrane region" description="Helical" evidence="1">
    <location>
        <begin position="115"/>
        <end position="134"/>
    </location>
</feature>
<name>A0ABX7VG77_9GAMM</name>
<proteinExistence type="predicted"/>